<feature type="coiled-coil region" evidence="1">
    <location>
        <begin position="250"/>
        <end position="343"/>
    </location>
</feature>
<evidence type="ECO:0000313" key="3">
    <source>
        <dbReference type="EMBL" id="CAE0443309.1"/>
    </source>
</evidence>
<accession>A0A7S3V0A6</accession>
<evidence type="ECO:0000256" key="2">
    <source>
        <dbReference type="SAM" id="MobiDB-lite"/>
    </source>
</evidence>
<dbReference type="EMBL" id="HBIN01017564">
    <property type="protein sequence ID" value="CAE0443309.1"/>
    <property type="molecule type" value="Transcribed_RNA"/>
</dbReference>
<name>A0A7S3V0A6_9STRA</name>
<proteinExistence type="predicted"/>
<feature type="region of interest" description="Disordered" evidence="2">
    <location>
        <begin position="1"/>
        <end position="40"/>
    </location>
</feature>
<reference evidence="3" key="1">
    <citation type="submission" date="2021-01" db="EMBL/GenBank/DDBJ databases">
        <authorList>
            <person name="Corre E."/>
            <person name="Pelletier E."/>
            <person name="Niang G."/>
            <person name="Scheremetjew M."/>
            <person name="Finn R."/>
            <person name="Kale V."/>
            <person name="Holt S."/>
            <person name="Cochrane G."/>
            <person name="Meng A."/>
            <person name="Brown T."/>
            <person name="Cohen L."/>
        </authorList>
    </citation>
    <scope>NUCLEOTIDE SEQUENCE</scope>
    <source>
        <strain evidence="3">GSBS06</strain>
    </source>
</reference>
<protein>
    <submittedName>
        <fullName evidence="3">Uncharacterized protein</fullName>
    </submittedName>
</protein>
<evidence type="ECO:0000256" key="1">
    <source>
        <dbReference type="SAM" id="Coils"/>
    </source>
</evidence>
<dbReference type="AlphaFoldDB" id="A0A7S3V0A6"/>
<keyword evidence="1" id="KW-0175">Coiled coil</keyword>
<organism evidence="3">
    <name type="scientific">Aplanochytrium stocchinoi</name>
    <dbReference type="NCBI Taxonomy" id="215587"/>
    <lineage>
        <taxon>Eukaryota</taxon>
        <taxon>Sar</taxon>
        <taxon>Stramenopiles</taxon>
        <taxon>Bigyra</taxon>
        <taxon>Labyrinthulomycetes</taxon>
        <taxon>Thraustochytrida</taxon>
        <taxon>Thraustochytriidae</taxon>
        <taxon>Aplanochytrium</taxon>
    </lineage>
</organism>
<sequence>MDPPAMVMGTDGVIVAGPPPSEANPVPGSEKTEKRVEVSNDGDEGDIIKQYLGEEVMEVRNYVGSPRKVIAVNVDPNSSMDEDGFSVLVHFSDPKSKTNFSFRVDVKKDELDTLKVLGLKSRICYKVMSETEMMGRKFSQDILRPKHISLSINDAPLRDNWSCRDCGIHSSSNLVAILSHSAISGGISSTFADKETLFTLHVDIDGFRTEELHINSGDVPEQVVALFARENGLDAGFVPPLVGEVYKGLAKAFASEVRHLHAEMANLMEENVSLKQAMNSTDLEASRNHEIHAIESSRDYVIRSQEALLSEATNQIQRLEEDKQRLSRELFELRVSKAEAQNQDFGKLLRAANIDRERLVIENNRLRDMVYSTYRK</sequence>
<gene>
    <name evidence="3" type="ORF">ASTO00021_LOCUS13403</name>
</gene>